<protein>
    <submittedName>
        <fullName evidence="2">Uncharacterized protein</fullName>
    </submittedName>
</protein>
<organism evidence="2 3">
    <name type="scientific">Protopolystoma xenopodis</name>
    <dbReference type="NCBI Taxonomy" id="117903"/>
    <lineage>
        <taxon>Eukaryota</taxon>
        <taxon>Metazoa</taxon>
        <taxon>Spiralia</taxon>
        <taxon>Lophotrochozoa</taxon>
        <taxon>Platyhelminthes</taxon>
        <taxon>Monogenea</taxon>
        <taxon>Polyopisthocotylea</taxon>
        <taxon>Polystomatidea</taxon>
        <taxon>Polystomatidae</taxon>
        <taxon>Protopolystoma</taxon>
    </lineage>
</organism>
<evidence type="ECO:0000313" key="3">
    <source>
        <dbReference type="Proteomes" id="UP000784294"/>
    </source>
</evidence>
<name>A0A448WS41_9PLAT</name>
<dbReference type="EMBL" id="CAAALY010038963">
    <property type="protein sequence ID" value="VEL18842.1"/>
    <property type="molecule type" value="Genomic_DNA"/>
</dbReference>
<evidence type="ECO:0000313" key="2">
    <source>
        <dbReference type="EMBL" id="VEL18842.1"/>
    </source>
</evidence>
<proteinExistence type="predicted"/>
<gene>
    <name evidence="2" type="ORF">PXEA_LOCUS12282</name>
</gene>
<dbReference type="Proteomes" id="UP000784294">
    <property type="component" value="Unassembled WGS sequence"/>
</dbReference>
<feature type="region of interest" description="Disordered" evidence="1">
    <location>
        <begin position="1"/>
        <end position="30"/>
    </location>
</feature>
<evidence type="ECO:0000256" key="1">
    <source>
        <dbReference type="SAM" id="MobiDB-lite"/>
    </source>
</evidence>
<reference evidence="2" key="1">
    <citation type="submission" date="2018-11" db="EMBL/GenBank/DDBJ databases">
        <authorList>
            <consortium name="Pathogen Informatics"/>
        </authorList>
    </citation>
    <scope>NUCLEOTIDE SEQUENCE</scope>
</reference>
<sequence>MARLTDDADYDTGETSENVPRLRSDFGNDHAYNGLRTRCVPICLPTNMTKLRKQGQQTSMQ</sequence>
<keyword evidence="3" id="KW-1185">Reference proteome</keyword>
<dbReference type="AlphaFoldDB" id="A0A448WS41"/>
<accession>A0A448WS41</accession>
<comment type="caution">
    <text evidence="2">The sequence shown here is derived from an EMBL/GenBank/DDBJ whole genome shotgun (WGS) entry which is preliminary data.</text>
</comment>